<dbReference type="EMBL" id="PUEV01000106">
    <property type="protein sequence ID" value="PQM50307.1"/>
    <property type="molecule type" value="Genomic_DNA"/>
</dbReference>
<protein>
    <submittedName>
        <fullName evidence="3">Uncharacterized protein</fullName>
    </submittedName>
</protein>
<accession>A0A9X7IJC2</accession>
<sequence>MLSKCGKPRRRPVRVDEYGNLVGYRTLEDAVQGGATADPPAPPADAGANPVELAGEINDLEGRLATYKERCEILEDMNAALREALADKDGPSPVVACADSERARADDPLAWMGTISSEQFAEVLCAHPVPGLGGSFLPRDAGLSSYPKIRGIHTSIPFWCESDLLTHRFGVLEIAFHKGFCWLTVADYPEADEATALEVQKLLWEHEVRD</sequence>
<feature type="compositionally biased region" description="Low complexity" evidence="2">
    <location>
        <begin position="33"/>
        <end position="48"/>
    </location>
</feature>
<comment type="caution">
    <text evidence="3">The sequence shown here is derived from an EMBL/GenBank/DDBJ whole genome shotgun (WGS) entry which is preliminary data.</text>
</comment>
<dbReference type="Proteomes" id="UP000237911">
    <property type="component" value="Unassembled WGS sequence"/>
</dbReference>
<evidence type="ECO:0000313" key="3">
    <source>
        <dbReference type="EMBL" id="PQM50307.1"/>
    </source>
</evidence>
<reference evidence="3 4" key="1">
    <citation type="submission" date="2018-02" db="EMBL/GenBank/DDBJ databases">
        <title>Draft genome sequence of Mycobacterium virginiense isolated from mud of a swine farm in Japan.</title>
        <authorList>
            <person name="Ohya K."/>
        </authorList>
    </citation>
    <scope>NUCLEOTIDE SEQUENCE [LARGE SCALE GENOMIC DNA]</scope>
    <source>
        <strain evidence="3 4">GF75</strain>
    </source>
</reference>
<proteinExistence type="predicted"/>
<name>A0A9X7IJC2_9MYCO</name>
<evidence type="ECO:0000256" key="1">
    <source>
        <dbReference type="SAM" id="Coils"/>
    </source>
</evidence>
<dbReference type="AlphaFoldDB" id="A0A9X7IJC2"/>
<evidence type="ECO:0000256" key="2">
    <source>
        <dbReference type="SAM" id="MobiDB-lite"/>
    </source>
</evidence>
<evidence type="ECO:0000313" key="4">
    <source>
        <dbReference type="Proteomes" id="UP000237911"/>
    </source>
</evidence>
<feature type="region of interest" description="Disordered" evidence="2">
    <location>
        <begin position="30"/>
        <end position="49"/>
    </location>
</feature>
<keyword evidence="4" id="KW-1185">Reference proteome</keyword>
<feature type="coiled-coil region" evidence="1">
    <location>
        <begin position="57"/>
        <end position="84"/>
    </location>
</feature>
<gene>
    <name evidence="3" type="ORF">C5U48_20730</name>
</gene>
<organism evidence="3 4">
    <name type="scientific">Mycolicibacter virginiensis</name>
    <dbReference type="NCBI Taxonomy" id="1795032"/>
    <lineage>
        <taxon>Bacteria</taxon>
        <taxon>Bacillati</taxon>
        <taxon>Actinomycetota</taxon>
        <taxon>Actinomycetes</taxon>
        <taxon>Mycobacteriales</taxon>
        <taxon>Mycobacteriaceae</taxon>
        <taxon>Mycolicibacter</taxon>
    </lineage>
</organism>
<keyword evidence="1" id="KW-0175">Coiled coil</keyword>